<dbReference type="Pfam" id="PF00654">
    <property type="entry name" value="Voltage_CLC"/>
    <property type="match status" value="1"/>
</dbReference>
<dbReference type="InterPro" id="IPR050368">
    <property type="entry name" value="ClC-type_chloride_channel"/>
</dbReference>
<evidence type="ECO:0000256" key="6">
    <source>
        <dbReference type="ARBA" id="ARBA00023136"/>
    </source>
</evidence>
<evidence type="ECO:0000256" key="1">
    <source>
        <dbReference type="ARBA" id="ARBA00004141"/>
    </source>
</evidence>
<evidence type="ECO:0000256" key="5">
    <source>
        <dbReference type="ARBA" id="ARBA00023065"/>
    </source>
</evidence>
<dbReference type="PANTHER" id="PTHR43427:SF6">
    <property type="entry name" value="CHLORIDE CHANNEL PROTEIN CLC-E"/>
    <property type="match status" value="1"/>
</dbReference>
<dbReference type="PANTHER" id="PTHR43427">
    <property type="entry name" value="CHLORIDE CHANNEL PROTEIN CLC-E"/>
    <property type="match status" value="1"/>
</dbReference>
<dbReference type="Gene3D" id="1.10.3080.10">
    <property type="entry name" value="Clc chloride channel"/>
    <property type="match status" value="1"/>
</dbReference>
<accession>A0A699YTQ0</accession>
<evidence type="ECO:0000256" key="3">
    <source>
        <dbReference type="ARBA" id="ARBA00022692"/>
    </source>
</evidence>
<dbReference type="InterPro" id="IPR014743">
    <property type="entry name" value="Cl-channel_core"/>
</dbReference>
<sequence length="186" mass="19117">MCGAIALKFPAVQYGYIALEEIFRDSTRMSTGSLFGLLLAKIAATSVCVGGGLVGGLFAPSLFLGALVGDIMGQLVGGGSVVDTTSYVVVGAAAVLGAACRAPLTAMALMVEITRDTGLLVPLLAAIGMSSLVTDYLEVAFSKQVETFLVGAYLRSKMMFWGAAQEEAKLGAWPTPSDGPPSLQDS</sequence>
<evidence type="ECO:0000313" key="11">
    <source>
        <dbReference type="EMBL" id="GFH13597.1"/>
    </source>
</evidence>
<evidence type="ECO:0000256" key="8">
    <source>
        <dbReference type="ARBA" id="ARBA00023214"/>
    </source>
</evidence>
<keyword evidence="7" id="KW-0869">Chloride channel</keyword>
<evidence type="ECO:0000256" key="4">
    <source>
        <dbReference type="ARBA" id="ARBA00022989"/>
    </source>
</evidence>
<evidence type="ECO:0000256" key="9">
    <source>
        <dbReference type="ARBA" id="ARBA00023303"/>
    </source>
</evidence>
<feature type="transmembrane region" description="Helical" evidence="10">
    <location>
        <begin position="118"/>
        <end position="137"/>
    </location>
</feature>
<feature type="transmembrane region" description="Helical" evidence="10">
    <location>
        <begin position="87"/>
        <end position="111"/>
    </location>
</feature>
<keyword evidence="12" id="KW-1185">Reference proteome</keyword>
<feature type="non-terminal residue" evidence="11">
    <location>
        <position position="186"/>
    </location>
</feature>
<dbReference type="AlphaFoldDB" id="A0A699YTQ0"/>
<evidence type="ECO:0000256" key="2">
    <source>
        <dbReference type="ARBA" id="ARBA00022448"/>
    </source>
</evidence>
<gene>
    <name evidence="11" type="ORF">HaLaN_09519</name>
</gene>
<dbReference type="Proteomes" id="UP000485058">
    <property type="component" value="Unassembled WGS sequence"/>
</dbReference>
<name>A0A699YTQ0_HAELA</name>
<feature type="transmembrane region" description="Helical" evidence="10">
    <location>
        <begin position="34"/>
        <end position="67"/>
    </location>
</feature>
<dbReference type="InterPro" id="IPR001807">
    <property type="entry name" value="ClC"/>
</dbReference>
<evidence type="ECO:0000313" key="12">
    <source>
        <dbReference type="Proteomes" id="UP000485058"/>
    </source>
</evidence>
<keyword evidence="8" id="KW-0868">Chloride</keyword>
<dbReference type="GO" id="GO:0034707">
    <property type="term" value="C:chloride channel complex"/>
    <property type="evidence" value="ECO:0007669"/>
    <property type="project" value="UniProtKB-KW"/>
</dbReference>
<keyword evidence="6 10" id="KW-0472">Membrane</keyword>
<keyword evidence="5" id="KW-0406">Ion transport</keyword>
<evidence type="ECO:0000256" key="7">
    <source>
        <dbReference type="ARBA" id="ARBA00023173"/>
    </source>
</evidence>
<keyword evidence="3 10" id="KW-0812">Transmembrane</keyword>
<comment type="subcellular location">
    <subcellularLocation>
        <location evidence="1">Membrane</location>
        <topology evidence="1">Multi-pass membrane protein</topology>
    </subcellularLocation>
</comment>
<dbReference type="GO" id="GO:0005254">
    <property type="term" value="F:chloride channel activity"/>
    <property type="evidence" value="ECO:0007669"/>
    <property type="project" value="UniProtKB-KW"/>
</dbReference>
<evidence type="ECO:0000256" key="10">
    <source>
        <dbReference type="SAM" id="Phobius"/>
    </source>
</evidence>
<comment type="caution">
    <text evidence="11">The sequence shown here is derived from an EMBL/GenBank/DDBJ whole genome shotgun (WGS) entry which is preliminary data.</text>
</comment>
<dbReference type="PRINTS" id="PR00762">
    <property type="entry name" value="CLCHANNEL"/>
</dbReference>
<keyword evidence="9" id="KW-0407">Ion channel</keyword>
<keyword evidence="4 10" id="KW-1133">Transmembrane helix</keyword>
<organism evidence="11 12">
    <name type="scientific">Haematococcus lacustris</name>
    <name type="common">Green alga</name>
    <name type="synonym">Haematococcus pluvialis</name>
    <dbReference type="NCBI Taxonomy" id="44745"/>
    <lineage>
        <taxon>Eukaryota</taxon>
        <taxon>Viridiplantae</taxon>
        <taxon>Chlorophyta</taxon>
        <taxon>core chlorophytes</taxon>
        <taxon>Chlorophyceae</taxon>
        <taxon>CS clade</taxon>
        <taxon>Chlamydomonadales</taxon>
        <taxon>Haematococcaceae</taxon>
        <taxon>Haematococcus</taxon>
    </lineage>
</organism>
<keyword evidence="2" id="KW-0813">Transport</keyword>
<reference evidence="11 12" key="1">
    <citation type="submission" date="2020-02" db="EMBL/GenBank/DDBJ databases">
        <title>Draft genome sequence of Haematococcus lacustris strain NIES-144.</title>
        <authorList>
            <person name="Morimoto D."/>
            <person name="Nakagawa S."/>
            <person name="Yoshida T."/>
            <person name="Sawayama S."/>
        </authorList>
    </citation>
    <scope>NUCLEOTIDE SEQUENCE [LARGE SCALE GENOMIC DNA]</scope>
    <source>
        <strain evidence="11 12">NIES-144</strain>
    </source>
</reference>
<protein>
    <submittedName>
        <fullName evidence="11">Chloride channel protein</fullName>
    </submittedName>
</protein>
<proteinExistence type="predicted"/>
<dbReference type="EMBL" id="BLLF01000631">
    <property type="protein sequence ID" value="GFH13597.1"/>
    <property type="molecule type" value="Genomic_DNA"/>
</dbReference>
<feature type="non-terminal residue" evidence="11">
    <location>
        <position position="1"/>
    </location>
</feature>
<dbReference type="SUPFAM" id="SSF81340">
    <property type="entry name" value="Clc chloride channel"/>
    <property type="match status" value="1"/>
</dbReference>